<evidence type="ECO:0000256" key="1">
    <source>
        <dbReference type="ARBA" id="ARBA00001971"/>
    </source>
</evidence>
<protein>
    <recommendedName>
        <fullName evidence="19">Cytochrome P450</fullName>
    </recommendedName>
</protein>
<dbReference type="GO" id="GO:0005506">
    <property type="term" value="F:iron ion binding"/>
    <property type="evidence" value="ECO:0007669"/>
    <property type="project" value="InterPro"/>
</dbReference>
<feature type="binding site" description="axial binding residue" evidence="14">
    <location>
        <position position="430"/>
    </location>
    <ligand>
        <name>heme</name>
        <dbReference type="ChEBI" id="CHEBI:30413"/>
    </ligand>
    <ligandPart>
        <name>Fe</name>
        <dbReference type="ChEBI" id="CHEBI:18248"/>
    </ligandPart>
</feature>
<dbReference type="Gene3D" id="1.10.630.10">
    <property type="entry name" value="Cytochrome P450"/>
    <property type="match status" value="1"/>
</dbReference>
<sequence>MLTVLLFILFVTLFLIYSVKKPTNFPPGPVWLPIIGSSLQIKKEAKLIRGGQHVVFNTLCQKWNSNVVGIKLGEQLIVSVSNYSIIKDVLDNEDFLGRTSNFFSKLRLLGPSPGVTCAEGQIFKIQKKFILKNLHCGFDAKINDELEDLLMLINLNQRNIDFGKLVQPAAVNILWSLLSGHRLSRCDPKFQTLLNLLDDRVRAFDMAGGTLSNYPWLRFIAPEGVGYNLIVNLNAKLKNFIMAEINYHHQTWSKGMKTDLMYSFITCMNEGNEMSESFTDEQLLMISVDLFIAGAHSAGSTLDFVCLLMLLYPQVQRKVQAIVDKEFPNNCTITYSDQHKVPYIQAVIYEVIRFCHVLPMGGPRRALRDTVIDGYAVPKDTTVLLNLYSVMTSKEIWGDPENFRPERFIVDGNLHVIKEFIPFGIGRRRCLGESLARKFLFVFTTGLLRKYDMLPEDGVPLPPAVLVPGIVCHPKPYKVRFVPRKL</sequence>
<feature type="chain" id="PRO_5043041281" description="Cytochrome P450" evidence="16">
    <location>
        <begin position="19"/>
        <end position="486"/>
    </location>
</feature>
<evidence type="ECO:0000256" key="8">
    <source>
        <dbReference type="ARBA" id="ARBA00022824"/>
    </source>
</evidence>
<evidence type="ECO:0008006" key="19">
    <source>
        <dbReference type="Google" id="ProtNLM"/>
    </source>
</evidence>
<dbReference type="InterPro" id="IPR036396">
    <property type="entry name" value="Cyt_P450_sf"/>
</dbReference>
<evidence type="ECO:0000256" key="5">
    <source>
        <dbReference type="ARBA" id="ARBA00010617"/>
    </source>
</evidence>
<comment type="similarity">
    <text evidence="5 15">Belongs to the cytochrome P450 family.</text>
</comment>
<evidence type="ECO:0000256" key="7">
    <source>
        <dbReference type="ARBA" id="ARBA00022723"/>
    </source>
</evidence>
<keyword evidence="8" id="KW-0256">Endoplasmic reticulum</keyword>
<keyword evidence="7 14" id="KW-0479">Metal-binding</keyword>
<feature type="signal peptide" evidence="16">
    <location>
        <begin position="1"/>
        <end position="18"/>
    </location>
</feature>
<keyword evidence="10 15" id="KW-0560">Oxidoreductase</keyword>
<organism evidence="17 18">
    <name type="scientific">Pyrocoelia pectoralis</name>
    <dbReference type="NCBI Taxonomy" id="417401"/>
    <lineage>
        <taxon>Eukaryota</taxon>
        <taxon>Metazoa</taxon>
        <taxon>Ecdysozoa</taxon>
        <taxon>Arthropoda</taxon>
        <taxon>Hexapoda</taxon>
        <taxon>Insecta</taxon>
        <taxon>Pterygota</taxon>
        <taxon>Neoptera</taxon>
        <taxon>Endopterygota</taxon>
        <taxon>Coleoptera</taxon>
        <taxon>Polyphaga</taxon>
        <taxon>Elateriformia</taxon>
        <taxon>Elateroidea</taxon>
        <taxon>Lampyridae</taxon>
        <taxon>Lampyrinae</taxon>
        <taxon>Pyrocoelia</taxon>
    </lineage>
</organism>
<keyword evidence="11 14" id="KW-0408">Iron</keyword>
<comment type="function">
    <text evidence="2">May be involved in the metabolism of insect hormones and in the breakdown of synthetic insecticides.</text>
</comment>
<dbReference type="SUPFAM" id="SSF48264">
    <property type="entry name" value="Cytochrome P450"/>
    <property type="match status" value="1"/>
</dbReference>
<evidence type="ECO:0000256" key="10">
    <source>
        <dbReference type="ARBA" id="ARBA00023002"/>
    </source>
</evidence>
<dbReference type="PROSITE" id="PS00086">
    <property type="entry name" value="CYTOCHROME_P450"/>
    <property type="match status" value="1"/>
</dbReference>
<name>A0AAN7ZSX5_9COLE</name>
<keyword evidence="16" id="KW-0732">Signal</keyword>
<dbReference type="Proteomes" id="UP001329430">
    <property type="component" value="Chromosome 2"/>
</dbReference>
<evidence type="ECO:0000256" key="12">
    <source>
        <dbReference type="ARBA" id="ARBA00023033"/>
    </source>
</evidence>
<dbReference type="GO" id="GO:0020037">
    <property type="term" value="F:heme binding"/>
    <property type="evidence" value="ECO:0007669"/>
    <property type="project" value="InterPro"/>
</dbReference>
<dbReference type="InterPro" id="IPR017972">
    <property type="entry name" value="Cyt_P450_CS"/>
</dbReference>
<evidence type="ECO:0000256" key="13">
    <source>
        <dbReference type="ARBA" id="ARBA00023136"/>
    </source>
</evidence>
<dbReference type="GO" id="GO:0016712">
    <property type="term" value="F:oxidoreductase activity, acting on paired donors, with incorporation or reduction of molecular oxygen, reduced flavin or flavoprotein as one donor, and incorporation of one atom of oxygen"/>
    <property type="evidence" value="ECO:0007669"/>
    <property type="project" value="TreeGrafter"/>
</dbReference>
<keyword evidence="6 14" id="KW-0349">Heme</keyword>
<comment type="subcellular location">
    <subcellularLocation>
        <location evidence="4">Endoplasmic reticulum membrane</location>
        <topology evidence="4">Peripheral membrane protein</topology>
    </subcellularLocation>
    <subcellularLocation>
        <location evidence="3">Microsome membrane</location>
        <topology evidence="3">Peripheral membrane protein</topology>
    </subcellularLocation>
</comment>
<dbReference type="PRINTS" id="PR00463">
    <property type="entry name" value="EP450I"/>
</dbReference>
<dbReference type="EMBL" id="JAVRBK010000002">
    <property type="protein sequence ID" value="KAK5647436.1"/>
    <property type="molecule type" value="Genomic_DNA"/>
</dbReference>
<dbReference type="Pfam" id="PF00067">
    <property type="entry name" value="p450"/>
    <property type="match status" value="1"/>
</dbReference>
<keyword evidence="9" id="KW-0492">Microsome</keyword>
<dbReference type="PANTHER" id="PTHR24300">
    <property type="entry name" value="CYTOCHROME P450 508A4-RELATED"/>
    <property type="match status" value="1"/>
</dbReference>
<evidence type="ECO:0000313" key="17">
    <source>
        <dbReference type="EMBL" id="KAK5647436.1"/>
    </source>
</evidence>
<dbReference type="PANTHER" id="PTHR24300:SF376">
    <property type="entry name" value="CYTOCHROME P450 15A1"/>
    <property type="match status" value="1"/>
</dbReference>
<evidence type="ECO:0000256" key="6">
    <source>
        <dbReference type="ARBA" id="ARBA00022617"/>
    </source>
</evidence>
<evidence type="ECO:0000256" key="15">
    <source>
        <dbReference type="RuleBase" id="RU000461"/>
    </source>
</evidence>
<accession>A0AAN7ZSX5</accession>
<evidence type="ECO:0000256" key="9">
    <source>
        <dbReference type="ARBA" id="ARBA00022848"/>
    </source>
</evidence>
<reference evidence="17 18" key="1">
    <citation type="journal article" date="2024" name="Insects">
        <title>An Improved Chromosome-Level Genome Assembly of the Firefly Pyrocoelia pectoralis.</title>
        <authorList>
            <person name="Fu X."/>
            <person name="Meyer-Rochow V.B."/>
            <person name="Ballantyne L."/>
            <person name="Zhu X."/>
        </authorList>
    </citation>
    <scope>NUCLEOTIDE SEQUENCE [LARGE SCALE GENOMIC DNA]</scope>
    <source>
        <strain evidence="17">XCY_ONT2</strain>
    </source>
</reference>
<comment type="cofactor">
    <cofactor evidence="1 14">
        <name>heme</name>
        <dbReference type="ChEBI" id="CHEBI:30413"/>
    </cofactor>
</comment>
<dbReference type="PRINTS" id="PR00385">
    <property type="entry name" value="P450"/>
</dbReference>
<keyword evidence="13" id="KW-0472">Membrane</keyword>
<dbReference type="GO" id="GO:0006082">
    <property type="term" value="P:organic acid metabolic process"/>
    <property type="evidence" value="ECO:0007669"/>
    <property type="project" value="TreeGrafter"/>
</dbReference>
<dbReference type="InterPro" id="IPR002401">
    <property type="entry name" value="Cyt_P450_E_grp-I"/>
</dbReference>
<proteinExistence type="inferred from homology"/>
<dbReference type="GO" id="GO:0005789">
    <property type="term" value="C:endoplasmic reticulum membrane"/>
    <property type="evidence" value="ECO:0007669"/>
    <property type="project" value="UniProtKB-SubCell"/>
</dbReference>
<evidence type="ECO:0000256" key="14">
    <source>
        <dbReference type="PIRSR" id="PIRSR602401-1"/>
    </source>
</evidence>
<evidence type="ECO:0000256" key="2">
    <source>
        <dbReference type="ARBA" id="ARBA00003690"/>
    </source>
</evidence>
<gene>
    <name evidence="17" type="ORF">RI129_002328</name>
</gene>
<keyword evidence="18" id="KW-1185">Reference proteome</keyword>
<evidence type="ECO:0000256" key="11">
    <source>
        <dbReference type="ARBA" id="ARBA00023004"/>
    </source>
</evidence>
<dbReference type="InterPro" id="IPR050182">
    <property type="entry name" value="Cytochrome_P450_fam2"/>
</dbReference>
<dbReference type="GO" id="GO:0008395">
    <property type="term" value="F:steroid hydroxylase activity"/>
    <property type="evidence" value="ECO:0007669"/>
    <property type="project" value="TreeGrafter"/>
</dbReference>
<dbReference type="InterPro" id="IPR001128">
    <property type="entry name" value="Cyt_P450"/>
</dbReference>
<evidence type="ECO:0000256" key="4">
    <source>
        <dbReference type="ARBA" id="ARBA00004406"/>
    </source>
</evidence>
<dbReference type="AlphaFoldDB" id="A0AAN7ZSX5"/>
<keyword evidence="12 15" id="KW-0503">Monooxygenase</keyword>
<dbReference type="FunFam" id="1.10.630.10:FF:000238">
    <property type="entry name" value="Cytochrome P450 2A6"/>
    <property type="match status" value="1"/>
</dbReference>
<comment type="caution">
    <text evidence="17">The sequence shown here is derived from an EMBL/GenBank/DDBJ whole genome shotgun (WGS) entry which is preliminary data.</text>
</comment>
<dbReference type="GO" id="GO:0006805">
    <property type="term" value="P:xenobiotic metabolic process"/>
    <property type="evidence" value="ECO:0007669"/>
    <property type="project" value="TreeGrafter"/>
</dbReference>
<evidence type="ECO:0000313" key="18">
    <source>
        <dbReference type="Proteomes" id="UP001329430"/>
    </source>
</evidence>
<evidence type="ECO:0000256" key="16">
    <source>
        <dbReference type="SAM" id="SignalP"/>
    </source>
</evidence>
<evidence type="ECO:0000256" key="3">
    <source>
        <dbReference type="ARBA" id="ARBA00004174"/>
    </source>
</evidence>